<gene>
    <name evidence="2" type="ORF">C9374_000502</name>
</gene>
<feature type="region of interest" description="Disordered" evidence="1">
    <location>
        <begin position="1"/>
        <end position="21"/>
    </location>
</feature>
<evidence type="ECO:0000256" key="1">
    <source>
        <dbReference type="SAM" id="MobiDB-lite"/>
    </source>
</evidence>
<comment type="caution">
    <text evidence="2">The sequence shown here is derived from an EMBL/GenBank/DDBJ whole genome shotgun (WGS) entry which is preliminary data.</text>
</comment>
<evidence type="ECO:0000313" key="2">
    <source>
        <dbReference type="EMBL" id="KAG2388338.1"/>
    </source>
</evidence>
<dbReference type="RefSeq" id="XP_044552330.1">
    <property type="nucleotide sequence ID" value="XM_044694724.1"/>
</dbReference>
<dbReference type="EMBL" id="PYSW02000010">
    <property type="protein sequence ID" value="KAG2388338.1"/>
    <property type="molecule type" value="Genomic_DNA"/>
</dbReference>
<proteinExistence type="predicted"/>
<accession>A0AA88GXT5</accession>
<name>A0AA88GXT5_NAELO</name>
<sequence length="123" mass="14219">MTCHSQQNTTPTERMQHQPTGVAFSKLSRNEFIELFLEKAFMGDSQETSQTSHANSDEFLTMLSLPSEQQQMVNTNPVNDRTGISSHNYTLEDSLLLDDSNFMQNFREWLFLSQQMQSLQSYL</sequence>
<reference evidence="2 3" key="1">
    <citation type="journal article" date="2018" name="BMC Genomics">
        <title>The genome of Naegleria lovaniensis, the basis for a comparative approach to unravel pathogenicity factors of the human pathogenic amoeba N. fowleri.</title>
        <authorList>
            <person name="Liechti N."/>
            <person name="Schurch N."/>
            <person name="Bruggmann R."/>
            <person name="Wittwer M."/>
        </authorList>
    </citation>
    <scope>NUCLEOTIDE SEQUENCE [LARGE SCALE GENOMIC DNA]</scope>
    <source>
        <strain evidence="2 3">ATCC 30569</strain>
    </source>
</reference>
<keyword evidence="3" id="KW-1185">Reference proteome</keyword>
<dbReference type="Proteomes" id="UP000816034">
    <property type="component" value="Unassembled WGS sequence"/>
</dbReference>
<protein>
    <submittedName>
        <fullName evidence="2">Uncharacterized protein</fullName>
    </submittedName>
</protein>
<feature type="compositionally biased region" description="Polar residues" evidence="1">
    <location>
        <begin position="1"/>
        <end position="19"/>
    </location>
</feature>
<dbReference type="AlphaFoldDB" id="A0AA88GXT5"/>
<dbReference type="GeneID" id="68092964"/>
<organism evidence="2 3">
    <name type="scientific">Naegleria lovaniensis</name>
    <name type="common">Amoeba</name>
    <dbReference type="NCBI Taxonomy" id="51637"/>
    <lineage>
        <taxon>Eukaryota</taxon>
        <taxon>Discoba</taxon>
        <taxon>Heterolobosea</taxon>
        <taxon>Tetramitia</taxon>
        <taxon>Eutetramitia</taxon>
        <taxon>Vahlkampfiidae</taxon>
        <taxon>Naegleria</taxon>
    </lineage>
</organism>
<evidence type="ECO:0000313" key="3">
    <source>
        <dbReference type="Proteomes" id="UP000816034"/>
    </source>
</evidence>